<keyword evidence="11" id="KW-1185">Reference proteome</keyword>
<dbReference type="GO" id="GO:0012505">
    <property type="term" value="C:endomembrane system"/>
    <property type="evidence" value="ECO:0007669"/>
    <property type="project" value="UniProtKB-SubCell"/>
</dbReference>
<dbReference type="GO" id="GO:0016020">
    <property type="term" value="C:membrane"/>
    <property type="evidence" value="ECO:0007669"/>
    <property type="project" value="UniProtKB-SubCell"/>
</dbReference>
<reference evidence="10" key="1">
    <citation type="submission" date="2021-01" db="EMBL/GenBank/DDBJ databases">
        <authorList>
            <consortium name="Genoscope - CEA"/>
            <person name="William W."/>
        </authorList>
    </citation>
    <scope>NUCLEOTIDE SEQUENCE</scope>
</reference>
<dbReference type="PANTHER" id="PTHR31651">
    <property type="match status" value="1"/>
</dbReference>
<dbReference type="EMBL" id="CAJJDN010000067">
    <property type="protein sequence ID" value="CAD8096680.1"/>
    <property type="molecule type" value="Genomic_DNA"/>
</dbReference>
<evidence type="ECO:0000256" key="1">
    <source>
        <dbReference type="ARBA" id="ARBA00004141"/>
    </source>
</evidence>
<keyword evidence="3" id="KW-0813">Transport</keyword>
<feature type="transmembrane region" description="Helical" evidence="9">
    <location>
        <begin position="251"/>
        <end position="273"/>
    </location>
</feature>
<name>A0A8S1NY82_9CILI</name>
<keyword evidence="6 9" id="KW-0472">Membrane</keyword>
<evidence type="ECO:0000313" key="11">
    <source>
        <dbReference type="Proteomes" id="UP000692954"/>
    </source>
</evidence>
<dbReference type="InterPro" id="IPR045033">
    <property type="entry name" value="PILS1/3/4/5/7"/>
</dbReference>
<dbReference type="Pfam" id="PF03547">
    <property type="entry name" value="Mem_trans"/>
    <property type="match status" value="1"/>
</dbReference>
<feature type="transmembrane region" description="Helical" evidence="9">
    <location>
        <begin position="211"/>
        <end position="231"/>
    </location>
</feature>
<comment type="caution">
    <text evidence="10">The sequence shown here is derived from an EMBL/GenBank/DDBJ whole genome shotgun (WGS) entry which is preliminary data.</text>
</comment>
<organism evidence="10 11">
    <name type="scientific">Paramecium sonneborni</name>
    <dbReference type="NCBI Taxonomy" id="65129"/>
    <lineage>
        <taxon>Eukaryota</taxon>
        <taxon>Sar</taxon>
        <taxon>Alveolata</taxon>
        <taxon>Ciliophora</taxon>
        <taxon>Intramacronucleata</taxon>
        <taxon>Oligohymenophorea</taxon>
        <taxon>Peniculida</taxon>
        <taxon>Parameciidae</taxon>
        <taxon>Paramecium</taxon>
    </lineage>
</organism>
<evidence type="ECO:0000256" key="9">
    <source>
        <dbReference type="SAM" id="Phobius"/>
    </source>
</evidence>
<dbReference type="Proteomes" id="UP000692954">
    <property type="component" value="Unassembled WGS sequence"/>
</dbReference>
<feature type="transmembrane region" description="Helical" evidence="9">
    <location>
        <begin position="67"/>
        <end position="90"/>
    </location>
</feature>
<keyword evidence="5 9" id="KW-1133">Transmembrane helix</keyword>
<feature type="transmembrane region" description="Helical" evidence="9">
    <location>
        <begin position="319"/>
        <end position="338"/>
    </location>
</feature>
<dbReference type="AlphaFoldDB" id="A0A8S1NY82"/>
<evidence type="ECO:0008006" key="12">
    <source>
        <dbReference type="Google" id="ProtNLM"/>
    </source>
</evidence>
<comment type="subcellular location">
    <subcellularLocation>
        <location evidence="2">Endomembrane system</location>
    </subcellularLocation>
    <subcellularLocation>
        <location evidence="1">Membrane</location>
        <topology evidence="1">Multi-pass membrane protein</topology>
    </subcellularLocation>
</comment>
<evidence type="ECO:0000313" key="10">
    <source>
        <dbReference type="EMBL" id="CAD8096680.1"/>
    </source>
</evidence>
<feature type="transmembrane region" description="Helical" evidence="9">
    <location>
        <begin position="285"/>
        <end position="307"/>
    </location>
</feature>
<dbReference type="InterPro" id="IPR004776">
    <property type="entry name" value="Mem_transp_PIN-like"/>
</dbReference>
<proteinExistence type="inferred from homology"/>
<accession>A0A8S1NY82</accession>
<feature type="transmembrane region" description="Helical" evidence="9">
    <location>
        <begin position="6"/>
        <end position="29"/>
    </location>
</feature>
<comment type="similarity">
    <text evidence="8">Belongs to the auxin efflux carrier (TC 2.A.69.2) family.</text>
</comment>
<evidence type="ECO:0000256" key="2">
    <source>
        <dbReference type="ARBA" id="ARBA00004308"/>
    </source>
</evidence>
<feature type="transmembrane region" description="Helical" evidence="9">
    <location>
        <begin position="350"/>
        <end position="374"/>
    </location>
</feature>
<gene>
    <name evidence="10" type="ORF">PSON_ATCC_30995.1.T0670015</name>
</gene>
<dbReference type="PANTHER" id="PTHR31651:SF33">
    <property type="entry name" value="PROTEIN PIN-LIKES 1"/>
    <property type="match status" value="1"/>
</dbReference>
<sequence length="377" mass="42932">MQELTIIIAIVSTTFGVFSISGIGAYLSYKKIINKQLTSQLSNLTENLFIPALIFTNFLKSLTLETLYMYIPCIVITLLCLFLGYLVGILSNKFWIKQNSLNSVILLASSNPHTTNLQLQLCYGLSKWFAQMTGQPEKLIEAKLITTVIIQTVLVTAIRWTIGRSILEQQENTQTELEMTSLSLPQQNQLTQPLSSYQESKSQNDEKKKSFWNPPLCATLVSIAFICIPIMQTCLLNNNIIYNTIFVPIQTISKATSPIVLIILGSSLYQIYFENSERLEKYQTILYIVFNRLLLMPILGLCVIIIVHTQNIIEDKCQLFMLFVTFCTPSSINILLLARQYLQEAEQIVAVILLNSYLLSIFTLPLWMITYLIMFKI</sequence>
<evidence type="ECO:0000256" key="3">
    <source>
        <dbReference type="ARBA" id="ARBA00022448"/>
    </source>
</evidence>
<protein>
    <recommendedName>
        <fullName evidence="12">Auxin efflux carrier</fullName>
    </recommendedName>
</protein>
<evidence type="ECO:0000256" key="5">
    <source>
        <dbReference type="ARBA" id="ARBA00022989"/>
    </source>
</evidence>
<comment type="function">
    <text evidence="7">Involved in cellular auxin homeostasis by regulating auxin metabolism. Regulates intracellular auxin accumulation at the endoplasmic reticulum and thus auxin availability for nuclear auxin signaling.</text>
</comment>
<evidence type="ECO:0000256" key="6">
    <source>
        <dbReference type="ARBA" id="ARBA00023136"/>
    </source>
</evidence>
<dbReference type="GO" id="GO:0055085">
    <property type="term" value="P:transmembrane transport"/>
    <property type="evidence" value="ECO:0007669"/>
    <property type="project" value="InterPro"/>
</dbReference>
<dbReference type="OrthoDB" id="307681at2759"/>
<evidence type="ECO:0000256" key="4">
    <source>
        <dbReference type="ARBA" id="ARBA00022692"/>
    </source>
</evidence>
<keyword evidence="4 9" id="KW-0812">Transmembrane</keyword>
<evidence type="ECO:0000256" key="8">
    <source>
        <dbReference type="ARBA" id="ARBA00025752"/>
    </source>
</evidence>
<evidence type="ECO:0000256" key="7">
    <source>
        <dbReference type="ARBA" id="ARBA00025100"/>
    </source>
</evidence>